<dbReference type="AlphaFoldDB" id="A0A1G4EJ57"/>
<feature type="domain" description="Major facilitator superfamily (MFS) profile" evidence="8">
    <location>
        <begin position="9"/>
        <end position="392"/>
    </location>
</feature>
<dbReference type="InterPro" id="IPR020846">
    <property type="entry name" value="MFS_dom"/>
</dbReference>
<feature type="transmembrane region" description="Helical" evidence="7">
    <location>
        <begin position="75"/>
        <end position="93"/>
    </location>
</feature>
<evidence type="ECO:0000256" key="3">
    <source>
        <dbReference type="ARBA" id="ARBA00022475"/>
    </source>
</evidence>
<feature type="transmembrane region" description="Helical" evidence="7">
    <location>
        <begin position="338"/>
        <end position="360"/>
    </location>
</feature>
<feature type="transmembrane region" description="Helical" evidence="7">
    <location>
        <begin position="99"/>
        <end position="121"/>
    </location>
</feature>
<evidence type="ECO:0000259" key="8">
    <source>
        <dbReference type="PROSITE" id="PS50850"/>
    </source>
</evidence>
<dbReference type="InterPro" id="IPR050189">
    <property type="entry name" value="MFS_Efflux_Transporters"/>
</dbReference>
<feature type="transmembrane region" description="Helical" evidence="7">
    <location>
        <begin position="366"/>
        <end position="388"/>
    </location>
</feature>
<feature type="transmembrane region" description="Helical" evidence="7">
    <location>
        <begin position="302"/>
        <end position="326"/>
    </location>
</feature>
<feature type="transmembrane region" description="Helical" evidence="7">
    <location>
        <begin position="213"/>
        <end position="238"/>
    </location>
</feature>
<proteinExistence type="predicted"/>
<feature type="transmembrane region" description="Helical" evidence="7">
    <location>
        <begin position="250"/>
        <end position="266"/>
    </location>
</feature>
<keyword evidence="3" id="KW-1003">Cell membrane</keyword>
<dbReference type="Proteomes" id="UP000195696">
    <property type="component" value="Unassembled WGS sequence"/>
</dbReference>
<feature type="transmembrane region" description="Helical" evidence="7">
    <location>
        <begin position="133"/>
        <end position="157"/>
    </location>
</feature>
<name>A0A1G4EJ57_BACMY</name>
<dbReference type="InterPro" id="IPR036259">
    <property type="entry name" value="MFS_trans_sf"/>
</dbReference>
<accession>A0A1G4EJ57</accession>
<evidence type="ECO:0000256" key="4">
    <source>
        <dbReference type="ARBA" id="ARBA00022692"/>
    </source>
</evidence>
<keyword evidence="5 7" id="KW-1133">Transmembrane helix</keyword>
<dbReference type="GO" id="GO:0005886">
    <property type="term" value="C:plasma membrane"/>
    <property type="evidence" value="ECO:0007669"/>
    <property type="project" value="UniProtKB-SubCell"/>
</dbReference>
<protein>
    <submittedName>
        <fullName evidence="9">Multidrug resistance protein</fullName>
    </submittedName>
</protein>
<dbReference type="SUPFAM" id="SSF103473">
    <property type="entry name" value="MFS general substrate transporter"/>
    <property type="match status" value="1"/>
</dbReference>
<dbReference type="PANTHER" id="PTHR43124:SF3">
    <property type="entry name" value="CHLORAMPHENICOL EFFLUX PUMP RV0191"/>
    <property type="match status" value="1"/>
</dbReference>
<keyword evidence="2" id="KW-0813">Transport</keyword>
<evidence type="ECO:0000313" key="9">
    <source>
        <dbReference type="EMBL" id="SCB69160.1"/>
    </source>
</evidence>
<dbReference type="PANTHER" id="PTHR43124">
    <property type="entry name" value="PURINE EFFLUX PUMP PBUE"/>
    <property type="match status" value="1"/>
</dbReference>
<evidence type="ECO:0000256" key="2">
    <source>
        <dbReference type="ARBA" id="ARBA00022448"/>
    </source>
</evidence>
<keyword evidence="4 7" id="KW-0812">Transmembrane</keyword>
<dbReference type="EMBL" id="FMAK01000037">
    <property type="protein sequence ID" value="SCB69160.1"/>
    <property type="molecule type" value="Genomic_DNA"/>
</dbReference>
<evidence type="ECO:0000313" key="10">
    <source>
        <dbReference type="Proteomes" id="UP000195696"/>
    </source>
</evidence>
<feature type="transmembrane region" description="Helical" evidence="7">
    <location>
        <begin position="45"/>
        <end position="63"/>
    </location>
</feature>
<evidence type="ECO:0000256" key="7">
    <source>
        <dbReference type="SAM" id="Phobius"/>
    </source>
</evidence>
<evidence type="ECO:0000256" key="1">
    <source>
        <dbReference type="ARBA" id="ARBA00004651"/>
    </source>
</evidence>
<dbReference type="CDD" id="cd17324">
    <property type="entry name" value="MFS_NepI_like"/>
    <property type="match status" value="1"/>
</dbReference>
<comment type="subcellular location">
    <subcellularLocation>
        <location evidence="1">Cell membrane</location>
        <topology evidence="1">Multi-pass membrane protein</topology>
    </subcellularLocation>
</comment>
<keyword evidence="6 7" id="KW-0472">Membrane</keyword>
<dbReference type="Pfam" id="PF07690">
    <property type="entry name" value="MFS_1"/>
    <property type="match status" value="1"/>
</dbReference>
<dbReference type="PROSITE" id="PS50850">
    <property type="entry name" value="MFS"/>
    <property type="match status" value="1"/>
</dbReference>
<reference evidence="9 10" key="1">
    <citation type="submission" date="2016-08" db="EMBL/GenBank/DDBJ databases">
        <authorList>
            <person name="Seilhamer J.J."/>
        </authorList>
    </citation>
    <scope>NUCLEOTIDE SEQUENCE [LARGE SCALE GENOMIC DNA]</scope>
    <source>
        <strain evidence="9 10">SDA_GO95</strain>
    </source>
</reference>
<dbReference type="InterPro" id="IPR011701">
    <property type="entry name" value="MFS"/>
</dbReference>
<evidence type="ECO:0000256" key="6">
    <source>
        <dbReference type="ARBA" id="ARBA00023136"/>
    </source>
</evidence>
<feature type="transmembrane region" description="Helical" evidence="7">
    <location>
        <begin position="278"/>
        <end position="296"/>
    </location>
</feature>
<evidence type="ECO:0000256" key="5">
    <source>
        <dbReference type="ARBA" id="ARBA00022989"/>
    </source>
</evidence>
<dbReference type="Gene3D" id="1.20.1250.20">
    <property type="entry name" value="MFS general substrate transporter like domains"/>
    <property type="match status" value="1"/>
</dbReference>
<organism evidence="9 10">
    <name type="scientific">Bacillus mycoides</name>
    <dbReference type="NCBI Taxonomy" id="1405"/>
    <lineage>
        <taxon>Bacteria</taxon>
        <taxon>Bacillati</taxon>
        <taxon>Bacillota</taxon>
        <taxon>Bacilli</taxon>
        <taxon>Bacillales</taxon>
        <taxon>Bacillaceae</taxon>
        <taxon>Bacillus</taxon>
        <taxon>Bacillus cereus group</taxon>
    </lineage>
</organism>
<sequence length="404" mass="42989">MNDKGIKPMLFLLAVVAFFVGMDSLVVSPLIPDIAKSTATPMGKGGWLITSYALFYGLTAPFFGPISDKFGRKQMIVTGMFIFSIGTFCTGLTQDFNTILVFRALTGLSGAMIMPSIFALIGDKIPYKMRGMAMGMVMGAMVGSTVLGVPIGAFLTSVGNWQWTFYGIGILAMLVAIIVMIMLPKTPPTNQIPVSAPVAMVSAIKTAFTNTSIFFALLSTFLWTIGLQGMFSYIGVYYKENFDFSVEKTGMVIFLAGAGSIIGNVIGGKLADKIGKKVVISIATIIAAIGVISFSLLTEHLISAIIVHVVWSTSIGFGQSSLTALISELSPKVRGTVMALNSSAMYIGMMFASASASWLLVHGQTFLSIGILCAMASFLVLPIVHFLVKDSTATIVDGQQTQVK</sequence>
<gene>
    <name evidence="9" type="ORF">BWGO95_03312</name>
</gene>
<feature type="transmembrane region" description="Helical" evidence="7">
    <location>
        <begin position="163"/>
        <end position="183"/>
    </location>
</feature>
<dbReference type="RefSeq" id="WP_088099320.1">
    <property type="nucleotide sequence ID" value="NZ_FMAK01000037.1"/>
</dbReference>
<dbReference type="GO" id="GO:0022857">
    <property type="term" value="F:transmembrane transporter activity"/>
    <property type="evidence" value="ECO:0007669"/>
    <property type="project" value="InterPro"/>
</dbReference>